<reference evidence="2" key="1">
    <citation type="submission" date="2016-11" db="UniProtKB">
        <authorList>
            <consortium name="WormBaseParasite"/>
        </authorList>
    </citation>
    <scope>IDENTIFICATION</scope>
</reference>
<sequence>MLLAFLSVQFAFRASIVVSAYPLVDTLIVLKVITEYKIAYKRFLKRVAKECVEMMGGHTPRNPPSTTSLALARI</sequence>
<dbReference type="STRING" id="1561998.A0A1I7U859"/>
<proteinExistence type="predicted"/>
<evidence type="ECO:0000313" key="1">
    <source>
        <dbReference type="Proteomes" id="UP000095282"/>
    </source>
</evidence>
<dbReference type="Proteomes" id="UP000095282">
    <property type="component" value="Unplaced"/>
</dbReference>
<protein>
    <submittedName>
        <fullName evidence="2">Secreted protein</fullName>
    </submittedName>
</protein>
<name>A0A1I7U859_9PELO</name>
<keyword evidence="1" id="KW-1185">Reference proteome</keyword>
<dbReference type="WBParaSite" id="Csp11.Scaffold629.g15831.t1">
    <property type="protein sequence ID" value="Csp11.Scaffold629.g15831.t1"/>
    <property type="gene ID" value="Csp11.Scaffold629.g15831"/>
</dbReference>
<accession>A0A1I7U859</accession>
<evidence type="ECO:0000313" key="2">
    <source>
        <dbReference type="WBParaSite" id="Csp11.Scaffold629.g15831.t1"/>
    </source>
</evidence>
<organism evidence="1 2">
    <name type="scientific">Caenorhabditis tropicalis</name>
    <dbReference type="NCBI Taxonomy" id="1561998"/>
    <lineage>
        <taxon>Eukaryota</taxon>
        <taxon>Metazoa</taxon>
        <taxon>Ecdysozoa</taxon>
        <taxon>Nematoda</taxon>
        <taxon>Chromadorea</taxon>
        <taxon>Rhabditida</taxon>
        <taxon>Rhabditina</taxon>
        <taxon>Rhabditomorpha</taxon>
        <taxon>Rhabditoidea</taxon>
        <taxon>Rhabditidae</taxon>
        <taxon>Peloderinae</taxon>
        <taxon>Caenorhabditis</taxon>
    </lineage>
</organism>
<dbReference type="AlphaFoldDB" id="A0A1I7U859"/>